<dbReference type="EMBL" id="BAAADB010000031">
    <property type="protein sequence ID" value="GAA0522820.1"/>
    <property type="molecule type" value="Genomic_DNA"/>
</dbReference>
<organism evidence="1 2">
    <name type="scientific">Deinococcus depolymerans</name>
    <dbReference type="NCBI Taxonomy" id="392408"/>
    <lineage>
        <taxon>Bacteria</taxon>
        <taxon>Thermotogati</taxon>
        <taxon>Deinococcota</taxon>
        <taxon>Deinococci</taxon>
        <taxon>Deinococcales</taxon>
        <taxon>Deinococcaceae</taxon>
        <taxon>Deinococcus</taxon>
    </lineage>
</organism>
<gene>
    <name evidence="1" type="ORF">GCM10008937_32990</name>
</gene>
<keyword evidence="2" id="KW-1185">Reference proteome</keyword>
<evidence type="ECO:0000313" key="1">
    <source>
        <dbReference type="EMBL" id="GAA0522820.1"/>
    </source>
</evidence>
<protein>
    <submittedName>
        <fullName evidence="1">Uncharacterized protein</fullName>
    </submittedName>
</protein>
<reference evidence="2" key="1">
    <citation type="journal article" date="2019" name="Int. J. Syst. Evol. Microbiol.">
        <title>The Global Catalogue of Microorganisms (GCM) 10K type strain sequencing project: providing services to taxonomists for standard genome sequencing and annotation.</title>
        <authorList>
            <consortium name="The Broad Institute Genomics Platform"/>
            <consortium name="The Broad Institute Genome Sequencing Center for Infectious Disease"/>
            <person name="Wu L."/>
            <person name="Ma J."/>
        </authorList>
    </citation>
    <scope>NUCLEOTIDE SEQUENCE [LARGE SCALE GENOMIC DNA]</scope>
    <source>
        <strain evidence="2">JCM 14368</strain>
    </source>
</reference>
<dbReference type="Proteomes" id="UP001500191">
    <property type="component" value="Unassembled WGS sequence"/>
</dbReference>
<dbReference type="RefSeq" id="WP_343761220.1">
    <property type="nucleotide sequence ID" value="NZ_BAAADB010000031.1"/>
</dbReference>
<proteinExistence type="predicted"/>
<accession>A0ABP3MPN8</accession>
<comment type="caution">
    <text evidence="1">The sequence shown here is derived from an EMBL/GenBank/DDBJ whole genome shotgun (WGS) entry which is preliminary data.</text>
</comment>
<name>A0ABP3MPN8_9DEIO</name>
<evidence type="ECO:0000313" key="2">
    <source>
        <dbReference type="Proteomes" id="UP001500191"/>
    </source>
</evidence>
<sequence length="100" mass="10878">MRPLIVCHFVTLDGRYEDAGRTLAPLFEYQHPDDHADDRFGHHTLSLLERAGTLLAGPGGTPLFTARPPVQFRLLRSATFTGSGNVLSVYDVTRTAAVGA</sequence>